<protein>
    <submittedName>
        <fullName evidence="3">Formylmethanofuran dehydrogenase subunit A</fullName>
        <ecNumber evidence="3">1.2.7.12</ecNumber>
    </submittedName>
</protein>
<dbReference type="EMBL" id="ANOH01000274">
    <property type="protein sequence ID" value="EMI54570.1"/>
    <property type="molecule type" value="Genomic_DNA"/>
</dbReference>
<dbReference type="Pfam" id="PF07969">
    <property type="entry name" value="Amidohydro_3"/>
    <property type="match status" value="1"/>
</dbReference>
<organism evidence="3 4">
    <name type="scientific">Rhodopirellula sallentina SM41</name>
    <dbReference type="NCBI Taxonomy" id="1263870"/>
    <lineage>
        <taxon>Bacteria</taxon>
        <taxon>Pseudomonadati</taxon>
        <taxon>Planctomycetota</taxon>
        <taxon>Planctomycetia</taxon>
        <taxon>Pirellulales</taxon>
        <taxon>Pirellulaceae</taxon>
        <taxon>Rhodopirellula</taxon>
    </lineage>
</organism>
<dbReference type="GO" id="GO:0018493">
    <property type="term" value="F:formylmethanofuran dehydrogenase activity"/>
    <property type="evidence" value="ECO:0007669"/>
    <property type="project" value="UniProtKB-EC"/>
</dbReference>
<dbReference type="GO" id="GO:0016810">
    <property type="term" value="F:hydrolase activity, acting on carbon-nitrogen (but not peptide) bonds"/>
    <property type="evidence" value="ECO:0007669"/>
    <property type="project" value="InterPro"/>
</dbReference>
<evidence type="ECO:0000313" key="4">
    <source>
        <dbReference type="Proteomes" id="UP000011885"/>
    </source>
</evidence>
<dbReference type="Gene3D" id="3.20.20.140">
    <property type="entry name" value="Metal-dependent hydrolases"/>
    <property type="match status" value="2"/>
</dbReference>
<dbReference type="SUPFAM" id="SSF51338">
    <property type="entry name" value="Composite domain of metallo-dependent hydrolases"/>
    <property type="match status" value="2"/>
</dbReference>
<dbReference type="PANTHER" id="PTHR11647:SF1">
    <property type="entry name" value="COLLAPSIN RESPONSE MEDIATOR PROTEIN"/>
    <property type="match status" value="1"/>
</dbReference>
<accession>M5TZD9</accession>
<name>M5TZD9_9BACT</name>
<dbReference type="PIRSF" id="PIRSF006453">
    <property type="entry name" value="FwdA"/>
    <property type="match status" value="1"/>
</dbReference>
<gene>
    <name evidence="3" type="ORF">RSSM_04041</name>
</gene>
<dbReference type="EC" id="1.2.7.12" evidence="3"/>
<dbReference type="InterPro" id="IPR032466">
    <property type="entry name" value="Metal_Hydrolase"/>
</dbReference>
<dbReference type="Proteomes" id="UP000011885">
    <property type="component" value="Unassembled WGS sequence"/>
</dbReference>
<sequence length="573" mass="62658">MLTRIRGSRLIDPELPRDANQPGGVSDLWFRDDTIVEPPKETTTPDVDIDATGCVTMAGGIDLHTHIGGGKVSLARMLLQDQMPPWREAIPRGETSPASSEFLPAASVTASRYLDMGYTTCLEPAVIPCNARSAHAEMADVRGLDTGGYCLLGNDDVLLQLIAEKAEQPIINAYVAWMVTATRCLAVKVVNPGGINAFKFNQRSFDVDTPHPKTGVTPGQIIRVLSRAVHEIGLVHPLHVHCSNLGVPGNIASTLATIEAADGYPIHLTHAQFHCYGTEGPFKFSSASSQLVEAMQKHPNVTIDVGQIQFGQTVTISADAMHQYDNIKHASPRKSVLVDIECEAGCGVVPFRYRRRQFVHSLQWAIGLELFLTVNDPARVFLTTDHPNGGPFTAYPHLLALLSDRTLRDTALSEIDADAAASSSLKGIDRQYTLNDIATMTRAAPAKILGLHDRGSLAPGRIADVVVYRTQDQIEQMCRTPEMVFKSGKLIREKGDSYNSNDNTSSDRTLTADLHQHGFDFDRKEVAQFRSRYSENGTIAMDRLWITEEEMETVLGSRLHPTGMRTPSGEGSP</sequence>
<dbReference type="PANTHER" id="PTHR11647">
    <property type="entry name" value="HYDRANTOINASE/DIHYDROPYRIMIDINASE FAMILY MEMBER"/>
    <property type="match status" value="1"/>
</dbReference>
<dbReference type="Gene3D" id="2.30.40.10">
    <property type="entry name" value="Urease, subunit C, domain 1"/>
    <property type="match status" value="2"/>
</dbReference>
<comment type="caution">
    <text evidence="3">The sequence shown here is derived from an EMBL/GenBank/DDBJ whole genome shotgun (WGS) entry which is preliminary data.</text>
</comment>
<reference evidence="3 4" key="1">
    <citation type="journal article" date="2013" name="Mar. Genomics">
        <title>Expression of sulfatases in Rhodopirellula baltica and the diversity of sulfatases in the genus Rhodopirellula.</title>
        <authorList>
            <person name="Wegner C.E."/>
            <person name="Richter-Heitmann T."/>
            <person name="Klindworth A."/>
            <person name="Klockow C."/>
            <person name="Richter M."/>
            <person name="Achstetter T."/>
            <person name="Glockner F.O."/>
            <person name="Harder J."/>
        </authorList>
    </citation>
    <scope>NUCLEOTIDE SEQUENCE [LARGE SCALE GENOMIC DNA]</scope>
    <source>
        <strain evidence="3 4">SM41</strain>
    </source>
</reference>
<evidence type="ECO:0000256" key="1">
    <source>
        <dbReference type="SAM" id="MobiDB-lite"/>
    </source>
</evidence>
<dbReference type="InterPro" id="IPR050378">
    <property type="entry name" value="Metallo-dep_Hydrolases_sf"/>
</dbReference>
<dbReference type="PATRIC" id="fig|1263870.3.peg.4279"/>
<dbReference type="OrthoDB" id="9775607at2"/>
<dbReference type="InterPro" id="IPR011059">
    <property type="entry name" value="Metal-dep_hydrolase_composite"/>
</dbReference>
<dbReference type="InterPro" id="IPR013108">
    <property type="entry name" value="Amidohydro_3"/>
</dbReference>
<feature type="region of interest" description="Disordered" evidence="1">
    <location>
        <begin position="1"/>
        <end position="26"/>
    </location>
</feature>
<dbReference type="InterPro" id="IPR012027">
    <property type="entry name" value="Formylmethanofuran_DH_asu"/>
</dbReference>
<dbReference type="SUPFAM" id="SSF51556">
    <property type="entry name" value="Metallo-dependent hydrolases"/>
    <property type="match status" value="1"/>
</dbReference>
<dbReference type="RefSeq" id="WP_008682058.1">
    <property type="nucleotide sequence ID" value="NZ_ANOH01000274.1"/>
</dbReference>
<evidence type="ECO:0000259" key="2">
    <source>
        <dbReference type="Pfam" id="PF07969"/>
    </source>
</evidence>
<dbReference type="AlphaFoldDB" id="M5TZD9"/>
<keyword evidence="4" id="KW-1185">Reference proteome</keyword>
<keyword evidence="3" id="KW-0560">Oxidoreductase</keyword>
<dbReference type="NCBIfam" id="TIGR03121">
    <property type="entry name" value="one_C_dehyd_A"/>
    <property type="match status" value="1"/>
</dbReference>
<evidence type="ECO:0000313" key="3">
    <source>
        <dbReference type="EMBL" id="EMI54570.1"/>
    </source>
</evidence>
<feature type="domain" description="Amidohydrolase 3" evidence="2">
    <location>
        <begin position="49"/>
        <end position="489"/>
    </location>
</feature>
<proteinExistence type="predicted"/>